<dbReference type="InterPro" id="IPR011009">
    <property type="entry name" value="Kinase-like_dom_sf"/>
</dbReference>
<dbReference type="EMBL" id="KQ241731">
    <property type="protein sequence ID" value="KNC84914.1"/>
    <property type="molecule type" value="Genomic_DNA"/>
</dbReference>
<sequence length="75" mass="8506">MKRVQHENVVSMDDAFLQKRKITMAIEYCAGGSVLDIREVDSSLMFNRATTTDYASPRAFYIHALTIPHTSSVLR</sequence>
<dbReference type="Proteomes" id="UP000054560">
    <property type="component" value="Unassembled WGS sequence"/>
</dbReference>
<dbReference type="RefSeq" id="XP_014158816.1">
    <property type="nucleotide sequence ID" value="XM_014303341.1"/>
</dbReference>
<dbReference type="SUPFAM" id="SSF56112">
    <property type="entry name" value="Protein kinase-like (PK-like)"/>
    <property type="match status" value="1"/>
</dbReference>
<reference evidence="1 2" key="1">
    <citation type="submission" date="2011-02" db="EMBL/GenBank/DDBJ databases">
        <title>The Genome Sequence of Sphaeroforma arctica JP610.</title>
        <authorList>
            <consortium name="The Broad Institute Genome Sequencing Platform"/>
            <person name="Russ C."/>
            <person name="Cuomo C."/>
            <person name="Young S.K."/>
            <person name="Zeng Q."/>
            <person name="Gargeya S."/>
            <person name="Alvarado L."/>
            <person name="Berlin A."/>
            <person name="Chapman S.B."/>
            <person name="Chen Z."/>
            <person name="Freedman E."/>
            <person name="Gellesch M."/>
            <person name="Goldberg J."/>
            <person name="Griggs A."/>
            <person name="Gujja S."/>
            <person name="Heilman E."/>
            <person name="Heiman D."/>
            <person name="Howarth C."/>
            <person name="Mehta T."/>
            <person name="Neiman D."/>
            <person name="Pearson M."/>
            <person name="Roberts A."/>
            <person name="Saif S."/>
            <person name="Shea T."/>
            <person name="Shenoy N."/>
            <person name="Sisk P."/>
            <person name="Stolte C."/>
            <person name="Sykes S."/>
            <person name="White J."/>
            <person name="Yandava C."/>
            <person name="Burger G."/>
            <person name="Gray M.W."/>
            <person name="Holland P.W.H."/>
            <person name="King N."/>
            <person name="Lang F.B.F."/>
            <person name="Roger A.J."/>
            <person name="Ruiz-Trillo I."/>
            <person name="Haas B."/>
            <person name="Nusbaum C."/>
            <person name="Birren B."/>
        </authorList>
    </citation>
    <scope>NUCLEOTIDE SEQUENCE [LARGE SCALE GENOMIC DNA]</scope>
    <source>
        <strain evidence="1 2">JP610</strain>
    </source>
</reference>
<evidence type="ECO:0000313" key="2">
    <source>
        <dbReference type="Proteomes" id="UP000054560"/>
    </source>
</evidence>
<keyword evidence="2" id="KW-1185">Reference proteome</keyword>
<accession>A0A0L0G7L6</accession>
<dbReference type="GeneID" id="25903372"/>
<evidence type="ECO:0008006" key="3">
    <source>
        <dbReference type="Google" id="ProtNLM"/>
    </source>
</evidence>
<protein>
    <recommendedName>
        <fullName evidence="3">Protein kinase domain-containing protein</fullName>
    </recommendedName>
</protein>
<organism evidence="1 2">
    <name type="scientific">Sphaeroforma arctica JP610</name>
    <dbReference type="NCBI Taxonomy" id="667725"/>
    <lineage>
        <taxon>Eukaryota</taxon>
        <taxon>Ichthyosporea</taxon>
        <taxon>Ichthyophonida</taxon>
        <taxon>Sphaeroforma</taxon>
    </lineage>
</organism>
<dbReference type="Gene3D" id="3.30.200.20">
    <property type="entry name" value="Phosphorylase Kinase, domain 1"/>
    <property type="match status" value="1"/>
</dbReference>
<name>A0A0L0G7L6_9EUKA</name>
<gene>
    <name evidence="1" type="ORF">SARC_02868</name>
</gene>
<dbReference type="AlphaFoldDB" id="A0A0L0G7L6"/>
<proteinExistence type="predicted"/>
<evidence type="ECO:0000313" key="1">
    <source>
        <dbReference type="EMBL" id="KNC84914.1"/>
    </source>
</evidence>